<evidence type="ECO:0000313" key="10">
    <source>
        <dbReference type="EMBL" id="CCG00646.1"/>
    </source>
</evidence>
<evidence type="ECO:0000256" key="4">
    <source>
        <dbReference type="ARBA" id="ARBA00022801"/>
    </source>
</evidence>
<dbReference type="GO" id="GO:0006508">
    <property type="term" value="P:proteolysis"/>
    <property type="evidence" value="ECO:0007669"/>
    <property type="project" value="UniProtKB-KW"/>
</dbReference>
<dbReference type="SUPFAM" id="SSF53187">
    <property type="entry name" value="Zn-dependent exopeptidases"/>
    <property type="match status" value="1"/>
</dbReference>
<evidence type="ECO:0000256" key="8">
    <source>
        <dbReference type="SAM" id="SignalP"/>
    </source>
</evidence>
<dbReference type="PANTHER" id="PTHR11705:SF143">
    <property type="entry name" value="SLL0236 PROTEIN"/>
    <property type="match status" value="1"/>
</dbReference>
<keyword evidence="8" id="KW-0732">Signal</keyword>
<dbReference type="GO" id="GO:0005615">
    <property type="term" value="C:extracellular space"/>
    <property type="evidence" value="ECO:0007669"/>
    <property type="project" value="TreeGrafter"/>
</dbReference>
<keyword evidence="6" id="KW-0482">Metalloprotease</keyword>
<comment type="cofactor">
    <cofactor evidence="1">
        <name>Zn(2+)</name>
        <dbReference type="ChEBI" id="CHEBI:29105"/>
    </cofactor>
</comment>
<feature type="active site" description="Proton donor/acceptor" evidence="7">
    <location>
        <position position="297"/>
    </location>
</feature>
<gene>
    <name evidence="10" type="ORF">VIS_S3DLC50012</name>
</gene>
<accession>H6RHY5</accession>
<keyword evidence="5" id="KW-0862">Zinc</keyword>
<protein>
    <submittedName>
        <fullName evidence="10">Peptidase M14, carboxypeptidase A</fullName>
    </submittedName>
</protein>
<name>H6RHY5_9BACT</name>
<dbReference type="Gene3D" id="3.40.630.10">
    <property type="entry name" value="Zn peptidases"/>
    <property type="match status" value="1"/>
</dbReference>
<dbReference type="InterPro" id="IPR000834">
    <property type="entry name" value="Peptidase_M14"/>
</dbReference>
<dbReference type="AlphaFoldDB" id="H6RHY5"/>
<evidence type="ECO:0000256" key="5">
    <source>
        <dbReference type="ARBA" id="ARBA00022833"/>
    </source>
</evidence>
<reference evidence="10" key="1">
    <citation type="journal article" date="2012" name="Environ. Microbiol.">
        <title>Genomic content of uncultured Bacteroidetes from contrasting oceanic provinces in the North Atlantic Ocean.</title>
        <authorList>
            <person name="Gomez-Pereira P.R."/>
            <person name="Schuler M."/>
            <person name="Fuchs B.M."/>
            <person name="Bennke C."/>
            <person name="Teeling H."/>
            <person name="Waldmann J."/>
            <person name="Richter M."/>
            <person name="Barbe V."/>
            <person name="Bataille E."/>
            <person name="Glockner F.O."/>
            <person name="Amann R."/>
        </authorList>
    </citation>
    <scope>NUCLEOTIDE SEQUENCE</scope>
</reference>
<feature type="signal peptide" evidence="8">
    <location>
        <begin position="1"/>
        <end position="19"/>
    </location>
</feature>
<dbReference type="SMART" id="SM00631">
    <property type="entry name" value="Zn_pept"/>
    <property type="match status" value="1"/>
</dbReference>
<reference evidence="10" key="2">
    <citation type="submission" date="2012-02" db="EMBL/GenBank/DDBJ databases">
        <authorList>
            <person name="Genoscope - CEA"/>
        </authorList>
    </citation>
    <scope>NUCLEOTIDE SEQUENCE</scope>
</reference>
<evidence type="ECO:0000256" key="2">
    <source>
        <dbReference type="ARBA" id="ARBA00005988"/>
    </source>
</evidence>
<dbReference type="Pfam" id="PF00246">
    <property type="entry name" value="Peptidase_M14"/>
    <property type="match status" value="1"/>
</dbReference>
<evidence type="ECO:0000256" key="3">
    <source>
        <dbReference type="ARBA" id="ARBA00022670"/>
    </source>
</evidence>
<feature type="domain" description="Peptidase M14" evidence="9">
    <location>
        <begin position="51"/>
        <end position="326"/>
    </location>
</feature>
<sequence length="511" mass="57831">MRNSIILVICIFVSFGLQAQPNPQSKKITKNFFPDSESLLPITPALKKKRGYTNYSELINFINELKESHPSVVSIQYIGESQKGYNIPVVHIKTTNSSEKIKIWMQAGLHGNEPAGTEGLLYYMHSILNDANYDKLLHGVDLLILPMANIDGYLKDNRYAANGLDLNRDQTKLMAPETRLIKKVFSDFNAHVGLDFHEYRPYRKDFAQLSDFGITSAYDTMFLYSGNLNVPENIRNYTNNVFVQNAREVMNIKNFRHREYASTGKYSGEIHFTQGSSNARSSATNYALNNMISTLFEVRGVGLGKTSFKRRIEITLQLALSYTKTAVENTTAVKNEIQKAIADSKPVVVTSKRKVYKDTIKAIDLDTESLIDLEVTIRDALQSSPVLERSKPNAYIIEASQIAIIEKLKNLGIEMIPLTEDKLFTVEAYRISSYNEASKVYEKMKLQKVKTEVTTIQKEFPSGTLLISMQQQRSNLLPEVLEPEAPNSFVSFGVLKTKLDDTLPIYRVINK</sequence>
<dbReference type="PANTHER" id="PTHR11705">
    <property type="entry name" value="PROTEASE FAMILY M14 CARBOXYPEPTIDASE A,B"/>
    <property type="match status" value="1"/>
</dbReference>
<dbReference type="PROSITE" id="PS52035">
    <property type="entry name" value="PEPTIDASE_M14"/>
    <property type="match status" value="1"/>
</dbReference>
<evidence type="ECO:0000256" key="1">
    <source>
        <dbReference type="ARBA" id="ARBA00001947"/>
    </source>
</evidence>
<dbReference type="GO" id="GO:0008270">
    <property type="term" value="F:zinc ion binding"/>
    <property type="evidence" value="ECO:0007669"/>
    <property type="project" value="InterPro"/>
</dbReference>
<organism evidence="10">
    <name type="scientific">uncultured Flavobacteriia bacterium</name>
    <dbReference type="NCBI Taxonomy" id="212695"/>
    <lineage>
        <taxon>Bacteria</taxon>
        <taxon>Pseudomonadati</taxon>
        <taxon>Bacteroidota</taxon>
        <taxon>Flavobacteriia</taxon>
        <taxon>environmental samples</taxon>
    </lineage>
</organism>
<dbReference type="EMBL" id="FO117614">
    <property type="protein sequence ID" value="CCG00646.1"/>
    <property type="molecule type" value="Genomic_DNA"/>
</dbReference>
<keyword evidence="3" id="KW-0645">Protease</keyword>
<keyword evidence="10" id="KW-0121">Carboxypeptidase</keyword>
<keyword evidence="4" id="KW-0378">Hydrolase</keyword>
<comment type="similarity">
    <text evidence="2 7">Belongs to the peptidase M14 family.</text>
</comment>
<feature type="chain" id="PRO_5003606810" evidence="8">
    <location>
        <begin position="20"/>
        <end position="511"/>
    </location>
</feature>
<dbReference type="GO" id="GO:0004181">
    <property type="term" value="F:metallocarboxypeptidase activity"/>
    <property type="evidence" value="ECO:0007669"/>
    <property type="project" value="InterPro"/>
</dbReference>
<evidence type="ECO:0000256" key="6">
    <source>
        <dbReference type="ARBA" id="ARBA00023049"/>
    </source>
</evidence>
<evidence type="ECO:0000256" key="7">
    <source>
        <dbReference type="PROSITE-ProRule" id="PRU01379"/>
    </source>
</evidence>
<evidence type="ECO:0000259" key="9">
    <source>
        <dbReference type="PROSITE" id="PS52035"/>
    </source>
</evidence>
<proteinExistence type="inferred from homology"/>